<evidence type="ECO:0008006" key="3">
    <source>
        <dbReference type="Google" id="ProtNLM"/>
    </source>
</evidence>
<dbReference type="EMBL" id="BMNK01000016">
    <property type="protein sequence ID" value="GGP14259.1"/>
    <property type="molecule type" value="Genomic_DNA"/>
</dbReference>
<dbReference type="GO" id="GO:0016773">
    <property type="term" value="F:phosphotransferase activity, alcohol group as acceptor"/>
    <property type="evidence" value="ECO:0007669"/>
    <property type="project" value="InterPro"/>
</dbReference>
<dbReference type="Proteomes" id="UP000660745">
    <property type="component" value="Unassembled WGS sequence"/>
</dbReference>
<accession>A0A918E967</accession>
<proteinExistence type="predicted"/>
<evidence type="ECO:0000313" key="1">
    <source>
        <dbReference type="EMBL" id="GGP14259.1"/>
    </source>
</evidence>
<reference evidence="1" key="2">
    <citation type="submission" date="2020-09" db="EMBL/GenBank/DDBJ databases">
        <authorList>
            <person name="Sun Q."/>
            <person name="Zhou Y."/>
        </authorList>
    </citation>
    <scope>NUCLEOTIDE SEQUENCE</scope>
    <source>
        <strain evidence="1">CGMCC 4.7430</strain>
    </source>
</reference>
<reference evidence="1" key="1">
    <citation type="journal article" date="2014" name="Int. J. Syst. Evol. Microbiol.">
        <title>Complete genome sequence of Corynebacterium casei LMG S-19264T (=DSM 44701T), isolated from a smear-ripened cheese.</title>
        <authorList>
            <consortium name="US DOE Joint Genome Institute (JGI-PGF)"/>
            <person name="Walter F."/>
            <person name="Albersmeier A."/>
            <person name="Kalinowski J."/>
            <person name="Ruckert C."/>
        </authorList>
    </citation>
    <scope>NUCLEOTIDE SEQUENCE</scope>
    <source>
        <strain evidence="1">CGMCC 4.7430</strain>
    </source>
</reference>
<protein>
    <recommendedName>
        <fullName evidence="3">Aminoglycoside phosphotransferase</fullName>
    </recommendedName>
</protein>
<name>A0A918E967_9ACTN</name>
<dbReference type="InterPro" id="IPR006748">
    <property type="entry name" value="NH2Glyco/OHUrea_AB-resist_kin"/>
</dbReference>
<dbReference type="SUPFAM" id="SSF56112">
    <property type="entry name" value="Protein kinase-like (PK-like)"/>
    <property type="match status" value="1"/>
</dbReference>
<sequence>MIGEPGDRLLLHWDLHYDNILAGQREPCLAIDPEPLAGDPGFDLWPALDLRGW</sequence>
<dbReference type="Pfam" id="PF04655">
    <property type="entry name" value="APH_6_hur"/>
    <property type="match status" value="1"/>
</dbReference>
<evidence type="ECO:0000313" key="2">
    <source>
        <dbReference type="Proteomes" id="UP000660745"/>
    </source>
</evidence>
<organism evidence="1 2">
    <name type="scientific">Nonomuraea glycinis</name>
    <dbReference type="NCBI Taxonomy" id="2047744"/>
    <lineage>
        <taxon>Bacteria</taxon>
        <taxon>Bacillati</taxon>
        <taxon>Actinomycetota</taxon>
        <taxon>Actinomycetes</taxon>
        <taxon>Streptosporangiales</taxon>
        <taxon>Streptosporangiaceae</taxon>
        <taxon>Nonomuraea</taxon>
    </lineage>
</organism>
<comment type="caution">
    <text evidence="1">The sequence shown here is derived from an EMBL/GenBank/DDBJ whole genome shotgun (WGS) entry which is preliminary data.</text>
</comment>
<keyword evidence="2" id="KW-1185">Reference proteome</keyword>
<dbReference type="AlphaFoldDB" id="A0A918E967"/>
<gene>
    <name evidence="1" type="ORF">GCM10012278_69320</name>
</gene>
<dbReference type="InterPro" id="IPR011009">
    <property type="entry name" value="Kinase-like_dom_sf"/>
</dbReference>
<dbReference type="GO" id="GO:0019748">
    <property type="term" value="P:secondary metabolic process"/>
    <property type="evidence" value="ECO:0007669"/>
    <property type="project" value="InterPro"/>
</dbReference>